<dbReference type="NCBIfam" id="TIGR00262">
    <property type="entry name" value="trpA"/>
    <property type="match status" value="1"/>
</dbReference>
<dbReference type="InterPro" id="IPR018204">
    <property type="entry name" value="Trp_synthase_alpha_AS"/>
</dbReference>
<evidence type="ECO:0000256" key="5">
    <source>
        <dbReference type="ARBA" id="ARBA00023141"/>
    </source>
</evidence>
<keyword evidence="4 8" id="KW-0822">Tryptophan biosynthesis</keyword>
<evidence type="ECO:0000313" key="11">
    <source>
        <dbReference type="Proteomes" id="UP001597196"/>
    </source>
</evidence>
<comment type="subunit">
    <text evidence="2 8">Tetramer of two alpha and two beta chains.</text>
</comment>
<keyword evidence="6 8" id="KW-0456">Lyase</keyword>
<keyword evidence="3 8" id="KW-0028">Amino-acid biosynthesis</keyword>
<dbReference type="PROSITE" id="PS00167">
    <property type="entry name" value="TRP_SYNTHASE_ALPHA"/>
    <property type="match status" value="1"/>
</dbReference>
<evidence type="ECO:0000256" key="6">
    <source>
        <dbReference type="ARBA" id="ARBA00023239"/>
    </source>
</evidence>
<keyword evidence="5 8" id="KW-0057">Aromatic amino acid biosynthesis</keyword>
<dbReference type="Pfam" id="PF00290">
    <property type="entry name" value="Trp_syntA"/>
    <property type="match status" value="1"/>
</dbReference>
<comment type="pathway">
    <text evidence="1 8">Amino-acid biosynthesis; L-tryptophan biosynthesis; L-tryptophan from chorismate: step 5/5.</text>
</comment>
<gene>
    <name evidence="8 10" type="primary">trpA</name>
    <name evidence="10" type="ORF">ACFQ4P_01415</name>
</gene>
<name>A0ABW4CG88_9LACO</name>
<protein>
    <recommendedName>
        <fullName evidence="8">Tryptophan synthase alpha chain</fullName>
        <ecNumber evidence="8">4.2.1.20</ecNumber>
    </recommendedName>
</protein>
<dbReference type="RefSeq" id="WP_203626006.1">
    <property type="nucleotide sequence ID" value="NZ_BOLQ01000001.1"/>
</dbReference>
<dbReference type="Proteomes" id="UP001597196">
    <property type="component" value="Unassembled WGS sequence"/>
</dbReference>
<dbReference type="InterPro" id="IPR011060">
    <property type="entry name" value="RibuloseP-bd_barrel"/>
</dbReference>
<evidence type="ECO:0000256" key="8">
    <source>
        <dbReference type="HAMAP-Rule" id="MF_00131"/>
    </source>
</evidence>
<comment type="similarity">
    <text evidence="8 9">Belongs to the TrpA family.</text>
</comment>
<evidence type="ECO:0000256" key="9">
    <source>
        <dbReference type="RuleBase" id="RU003662"/>
    </source>
</evidence>
<accession>A0ABW4CG88</accession>
<dbReference type="GO" id="GO:0004834">
    <property type="term" value="F:tryptophan synthase activity"/>
    <property type="evidence" value="ECO:0007669"/>
    <property type="project" value="UniProtKB-EC"/>
</dbReference>
<evidence type="ECO:0000256" key="4">
    <source>
        <dbReference type="ARBA" id="ARBA00022822"/>
    </source>
</evidence>
<evidence type="ECO:0000256" key="3">
    <source>
        <dbReference type="ARBA" id="ARBA00022605"/>
    </source>
</evidence>
<comment type="function">
    <text evidence="8">The alpha subunit is responsible for the aldol cleavage of indoleglycerol phosphate to indole and glyceraldehyde 3-phosphate.</text>
</comment>
<feature type="active site" description="Proton acceptor" evidence="8">
    <location>
        <position position="44"/>
    </location>
</feature>
<comment type="caution">
    <text evidence="10">The sequence shown here is derived from an EMBL/GenBank/DDBJ whole genome shotgun (WGS) entry which is preliminary data.</text>
</comment>
<dbReference type="EC" id="4.2.1.20" evidence="8"/>
<dbReference type="SUPFAM" id="SSF51366">
    <property type="entry name" value="Ribulose-phoshate binding barrel"/>
    <property type="match status" value="1"/>
</dbReference>
<feature type="active site" description="Proton acceptor" evidence="8">
    <location>
        <position position="55"/>
    </location>
</feature>
<reference evidence="11" key="1">
    <citation type="journal article" date="2019" name="Int. J. Syst. Evol. Microbiol.">
        <title>The Global Catalogue of Microorganisms (GCM) 10K type strain sequencing project: providing services to taxonomists for standard genome sequencing and annotation.</title>
        <authorList>
            <consortium name="The Broad Institute Genomics Platform"/>
            <consortium name="The Broad Institute Genome Sequencing Center for Infectious Disease"/>
            <person name="Wu L."/>
            <person name="Ma J."/>
        </authorList>
    </citation>
    <scope>NUCLEOTIDE SEQUENCE [LARGE SCALE GENOMIC DNA]</scope>
    <source>
        <strain evidence="11">CCM 8980</strain>
    </source>
</reference>
<evidence type="ECO:0000313" key="10">
    <source>
        <dbReference type="EMBL" id="MFD1428906.1"/>
    </source>
</evidence>
<dbReference type="InterPro" id="IPR013785">
    <property type="entry name" value="Aldolase_TIM"/>
</dbReference>
<dbReference type="PANTHER" id="PTHR43406:SF1">
    <property type="entry name" value="TRYPTOPHAN SYNTHASE ALPHA CHAIN, CHLOROPLASTIC"/>
    <property type="match status" value="1"/>
</dbReference>
<dbReference type="CDD" id="cd04724">
    <property type="entry name" value="Tryptophan_synthase_alpha"/>
    <property type="match status" value="1"/>
</dbReference>
<comment type="catalytic activity">
    <reaction evidence="7 8">
        <text>(1S,2R)-1-C-(indol-3-yl)glycerol 3-phosphate + L-serine = D-glyceraldehyde 3-phosphate + L-tryptophan + H2O</text>
        <dbReference type="Rhea" id="RHEA:10532"/>
        <dbReference type="ChEBI" id="CHEBI:15377"/>
        <dbReference type="ChEBI" id="CHEBI:33384"/>
        <dbReference type="ChEBI" id="CHEBI:57912"/>
        <dbReference type="ChEBI" id="CHEBI:58866"/>
        <dbReference type="ChEBI" id="CHEBI:59776"/>
        <dbReference type="EC" id="4.2.1.20"/>
    </reaction>
</comment>
<sequence>MNPLRKAFEHGPAFIPFVTAGDPSAEKTVAYVVALANAGADIVELGVPFSDPIADGPVIQAAGLRAFAGGVTVERVFDIVAAIRQQTQVPLVFLTYANIPFKYGYERFCARCAKLKVAGLVIPDLPAEEAGELLPAASQNGVAIIPLVSPTSGHRLAKLTAHADGFVYIVSALGVTGTRDGFAQNLDDLIADLRNVTDAPLCVGFGIHTPEQASAIAGQADGVIVGSAIVKLIADAPDDLAGLAEYAGAMADATHSGRGQA</sequence>
<dbReference type="InterPro" id="IPR002028">
    <property type="entry name" value="Trp_synthase_suA"/>
</dbReference>
<dbReference type="PANTHER" id="PTHR43406">
    <property type="entry name" value="TRYPTOPHAN SYNTHASE, ALPHA CHAIN"/>
    <property type="match status" value="1"/>
</dbReference>
<dbReference type="HAMAP" id="MF_00131">
    <property type="entry name" value="Trp_synth_alpha"/>
    <property type="match status" value="1"/>
</dbReference>
<dbReference type="EMBL" id="JBHTOC010000001">
    <property type="protein sequence ID" value="MFD1428906.1"/>
    <property type="molecule type" value="Genomic_DNA"/>
</dbReference>
<evidence type="ECO:0000256" key="2">
    <source>
        <dbReference type="ARBA" id="ARBA00011270"/>
    </source>
</evidence>
<proteinExistence type="inferred from homology"/>
<organism evidence="10 11">
    <name type="scientific">Lacticaseibacillus mingshuiensis</name>
    <dbReference type="NCBI Taxonomy" id="2799574"/>
    <lineage>
        <taxon>Bacteria</taxon>
        <taxon>Bacillati</taxon>
        <taxon>Bacillota</taxon>
        <taxon>Bacilli</taxon>
        <taxon>Lactobacillales</taxon>
        <taxon>Lactobacillaceae</taxon>
        <taxon>Lacticaseibacillus</taxon>
    </lineage>
</organism>
<keyword evidence="11" id="KW-1185">Reference proteome</keyword>
<evidence type="ECO:0000256" key="1">
    <source>
        <dbReference type="ARBA" id="ARBA00004733"/>
    </source>
</evidence>
<evidence type="ECO:0000256" key="7">
    <source>
        <dbReference type="ARBA" id="ARBA00049047"/>
    </source>
</evidence>
<dbReference type="Gene3D" id="3.20.20.70">
    <property type="entry name" value="Aldolase class I"/>
    <property type="match status" value="1"/>
</dbReference>